<dbReference type="EMBL" id="FOHG01000048">
    <property type="protein sequence ID" value="SET24368.1"/>
    <property type="molecule type" value="Genomic_DNA"/>
</dbReference>
<organism evidence="4 5">
    <name type="scientific">Halanaerobium congolense</name>
    <dbReference type="NCBI Taxonomy" id="54121"/>
    <lineage>
        <taxon>Bacteria</taxon>
        <taxon>Bacillati</taxon>
        <taxon>Bacillota</taxon>
        <taxon>Clostridia</taxon>
        <taxon>Halanaerobiales</taxon>
        <taxon>Halanaerobiaceae</taxon>
        <taxon>Halanaerobium</taxon>
    </lineage>
</organism>
<feature type="coiled-coil region" evidence="2">
    <location>
        <begin position="33"/>
        <end position="190"/>
    </location>
</feature>
<dbReference type="Pfam" id="PF04012">
    <property type="entry name" value="PspA_IM30"/>
    <property type="match status" value="1"/>
</dbReference>
<evidence type="ECO:0000256" key="1">
    <source>
        <dbReference type="ARBA" id="ARBA00043985"/>
    </source>
</evidence>
<keyword evidence="6" id="KW-1185">Reference proteome</keyword>
<dbReference type="Proteomes" id="UP000198612">
    <property type="component" value="Unassembled WGS sequence"/>
</dbReference>
<reference evidence="5 6" key="1">
    <citation type="submission" date="2016-10" db="EMBL/GenBank/DDBJ databases">
        <authorList>
            <person name="Varghese N."/>
            <person name="Submissions S."/>
        </authorList>
    </citation>
    <scope>NUCLEOTIDE SEQUENCE [LARGE SCALE GENOMIC DNA]</scope>
    <source>
        <strain evidence="3 6">WG2</strain>
        <strain evidence="4 5">WG5</strain>
    </source>
</reference>
<keyword evidence="2" id="KW-0175">Coiled coil</keyword>
<evidence type="ECO:0000313" key="6">
    <source>
        <dbReference type="Proteomes" id="UP000199519"/>
    </source>
</evidence>
<evidence type="ECO:0000313" key="5">
    <source>
        <dbReference type="Proteomes" id="UP000198612"/>
    </source>
</evidence>
<dbReference type="PANTHER" id="PTHR31088">
    <property type="entry name" value="MEMBRANE-ASSOCIATED PROTEIN VIPP1, CHLOROPLASTIC"/>
    <property type="match status" value="1"/>
</dbReference>
<dbReference type="Proteomes" id="UP000199519">
    <property type="component" value="Unassembled WGS sequence"/>
</dbReference>
<sequence>MKILKRMKKAFEAKMSKFVDEVEDPEELLDISLQEMKEHLQQVQKSLLELTTIKKGLEKDLEDVKDKAELAQQQAQTVMDIEKEDLARAALEKKADLNEKTTVLKTEIEKIENKIEVIKSNKNTLAEQIKKLEMKREELTFINKSADAQLEVKEIITGASNNITDLNEQIKRAEDKINRKEAKLSAIDELVADGELINDLNSGDDIDKSLNQIQRDSKIEEELANLRSKKTGEA</sequence>
<evidence type="ECO:0000313" key="3">
    <source>
        <dbReference type="EMBL" id="SDG10796.1"/>
    </source>
</evidence>
<protein>
    <submittedName>
        <fullName evidence="4">Phage shock protein A (PspA) family protein</fullName>
    </submittedName>
</protein>
<dbReference type="EMBL" id="FNBJ01000047">
    <property type="protein sequence ID" value="SDG10796.1"/>
    <property type="molecule type" value="Genomic_DNA"/>
</dbReference>
<dbReference type="RefSeq" id="WP_089720930.1">
    <property type="nucleotide sequence ID" value="NZ_FOHG01000048.1"/>
</dbReference>
<evidence type="ECO:0000313" key="4">
    <source>
        <dbReference type="EMBL" id="SET24368.1"/>
    </source>
</evidence>
<dbReference type="InterPro" id="IPR007157">
    <property type="entry name" value="PspA_VIPP1"/>
</dbReference>
<gene>
    <name evidence="3" type="ORF">SAMN04488598_14714</name>
    <name evidence="4" type="ORF">SAMN04515652_1486</name>
</gene>
<dbReference type="AlphaFoldDB" id="A0A1I0CXH3"/>
<accession>A0A1I0CXH3</accession>
<dbReference type="PANTHER" id="PTHR31088:SF6">
    <property type="entry name" value="PHAGE SHOCK PROTEIN A"/>
    <property type="match status" value="1"/>
</dbReference>
<name>A0A1I0CXH3_9FIRM</name>
<proteinExistence type="inferred from homology"/>
<comment type="similarity">
    <text evidence="1">Belongs to the PspA/Vipp/IM30 family.</text>
</comment>
<evidence type="ECO:0000256" key="2">
    <source>
        <dbReference type="SAM" id="Coils"/>
    </source>
</evidence>